<dbReference type="EMBL" id="OZ021741">
    <property type="protein sequence ID" value="CAK9325262.1"/>
    <property type="molecule type" value="Genomic_DNA"/>
</dbReference>
<keyword evidence="2" id="KW-1185">Reference proteome</keyword>
<sequence length="140" mass="15988">MNQNEMGEESFIFFLWEFISFFPSSELRNLKGGNGFGLVWFCLGISVFSSKNQRGHLVVARVPNPLSSLRFEMNSLRFQLLLLIGRFRTAPVQSAVSCRLWRYYSARIKENGGWISSSSLSQTVSFIPPRSSERRPKSAI</sequence>
<organism evidence="1 2">
    <name type="scientific">Citrullus colocynthis</name>
    <name type="common">colocynth</name>
    <dbReference type="NCBI Taxonomy" id="252529"/>
    <lineage>
        <taxon>Eukaryota</taxon>
        <taxon>Viridiplantae</taxon>
        <taxon>Streptophyta</taxon>
        <taxon>Embryophyta</taxon>
        <taxon>Tracheophyta</taxon>
        <taxon>Spermatophyta</taxon>
        <taxon>Magnoliopsida</taxon>
        <taxon>eudicotyledons</taxon>
        <taxon>Gunneridae</taxon>
        <taxon>Pentapetalae</taxon>
        <taxon>rosids</taxon>
        <taxon>fabids</taxon>
        <taxon>Cucurbitales</taxon>
        <taxon>Cucurbitaceae</taxon>
        <taxon>Benincaseae</taxon>
        <taxon>Citrullus</taxon>
    </lineage>
</organism>
<reference evidence="1 2" key="1">
    <citation type="submission" date="2024-03" db="EMBL/GenBank/DDBJ databases">
        <authorList>
            <person name="Gkanogiannis A."/>
            <person name="Becerra Lopez-Lavalle L."/>
        </authorList>
    </citation>
    <scope>NUCLEOTIDE SEQUENCE [LARGE SCALE GENOMIC DNA]</scope>
</reference>
<evidence type="ECO:0000313" key="2">
    <source>
        <dbReference type="Proteomes" id="UP001642487"/>
    </source>
</evidence>
<dbReference type="Proteomes" id="UP001642487">
    <property type="component" value="Chromosome 7"/>
</dbReference>
<gene>
    <name evidence="1" type="ORF">CITCOLO1_LOCUS17520</name>
</gene>
<evidence type="ECO:0000313" key="1">
    <source>
        <dbReference type="EMBL" id="CAK9325262.1"/>
    </source>
</evidence>
<name>A0ABP0YXJ9_9ROSI</name>
<accession>A0ABP0YXJ9</accession>
<protein>
    <submittedName>
        <fullName evidence="1">Uncharacterized protein</fullName>
    </submittedName>
</protein>
<proteinExistence type="predicted"/>